<dbReference type="InterPro" id="IPR003594">
    <property type="entry name" value="HATPase_dom"/>
</dbReference>
<keyword evidence="3" id="KW-0597">Phosphoprotein</keyword>
<keyword evidence="6" id="KW-0418">Kinase</keyword>
<evidence type="ECO:0000313" key="10">
    <source>
        <dbReference type="Proteomes" id="UP000487649"/>
    </source>
</evidence>
<evidence type="ECO:0000256" key="6">
    <source>
        <dbReference type="ARBA" id="ARBA00022777"/>
    </source>
</evidence>
<evidence type="ECO:0000256" key="4">
    <source>
        <dbReference type="ARBA" id="ARBA00022679"/>
    </source>
</evidence>
<dbReference type="PANTHER" id="PTHR43065">
    <property type="entry name" value="SENSOR HISTIDINE KINASE"/>
    <property type="match status" value="1"/>
</dbReference>
<evidence type="ECO:0000256" key="2">
    <source>
        <dbReference type="ARBA" id="ARBA00012438"/>
    </source>
</evidence>
<dbReference type="SUPFAM" id="SSF55874">
    <property type="entry name" value="ATPase domain of HSP90 chaperone/DNA topoisomerase II/histidine kinase"/>
    <property type="match status" value="1"/>
</dbReference>
<comment type="caution">
    <text evidence="9">The sequence shown here is derived from an EMBL/GenBank/DDBJ whole genome shotgun (WGS) entry which is preliminary data.</text>
</comment>
<evidence type="ECO:0000256" key="1">
    <source>
        <dbReference type="ARBA" id="ARBA00000085"/>
    </source>
</evidence>
<evidence type="ECO:0000256" key="3">
    <source>
        <dbReference type="ARBA" id="ARBA00022553"/>
    </source>
</evidence>
<evidence type="ECO:0000313" key="9">
    <source>
        <dbReference type="EMBL" id="MTK20358.1"/>
    </source>
</evidence>
<dbReference type="GeneID" id="60059102"/>
<keyword evidence="7 9" id="KW-0067">ATP-binding</keyword>
<dbReference type="Proteomes" id="UP000487649">
    <property type="component" value="Unassembled WGS sequence"/>
</dbReference>
<evidence type="ECO:0000256" key="5">
    <source>
        <dbReference type="ARBA" id="ARBA00022741"/>
    </source>
</evidence>
<keyword evidence="5" id="KW-0547">Nucleotide-binding</keyword>
<dbReference type="Pfam" id="PF02518">
    <property type="entry name" value="HATPase_c"/>
    <property type="match status" value="1"/>
</dbReference>
<evidence type="ECO:0000256" key="7">
    <source>
        <dbReference type="ARBA" id="ARBA00022840"/>
    </source>
</evidence>
<dbReference type="EC" id="2.7.13.3" evidence="2"/>
<gene>
    <name evidence="9" type="ORF">GMA92_02750</name>
</gene>
<dbReference type="Gene3D" id="3.30.565.10">
    <property type="entry name" value="Histidine kinase-like ATPase, C-terminal domain"/>
    <property type="match status" value="1"/>
</dbReference>
<sequence length="181" mass="20809">MRDLSLHLLDLTMNSIRAKATLIEIKFIESKKNDQLIMVIKDNGCGMSQKMLEQVKNPFFTTRTTRKVGLGIPLLMAMSSRCEGDVFIQSEIGVGTEVRSTIKLSHIDRPPFGEIHNTIASLIYLEPNIDFIYEHQNDELDYLFSTQLVKEVIKDLPINHQEVMNWINKELKEGDFAFTTY</sequence>
<dbReference type="OrthoDB" id="9797586at2"/>
<comment type="catalytic activity">
    <reaction evidence="1">
        <text>ATP + protein L-histidine = ADP + protein N-phospho-L-histidine.</text>
        <dbReference type="EC" id="2.7.13.3"/>
    </reaction>
</comment>
<dbReference type="GO" id="GO:0005524">
    <property type="term" value="F:ATP binding"/>
    <property type="evidence" value="ECO:0007669"/>
    <property type="project" value="UniProtKB-KW"/>
</dbReference>
<dbReference type="RefSeq" id="WP_006785694.1">
    <property type="nucleotide sequence ID" value="NZ_CABJBH010000007.1"/>
</dbReference>
<protein>
    <recommendedName>
        <fullName evidence="2">histidine kinase</fullName>
        <ecNumber evidence="2">2.7.13.3</ecNumber>
    </recommendedName>
</protein>
<dbReference type="EMBL" id="WMQE01000004">
    <property type="protein sequence ID" value="MTK20358.1"/>
    <property type="molecule type" value="Genomic_DNA"/>
</dbReference>
<name>A0A173T2E0_9FIRM</name>
<dbReference type="AlphaFoldDB" id="A0A173T2E0"/>
<reference evidence="9 10" key="1">
    <citation type="journal article" date="2019" name="Nat. Med.">
        <title>A library of human gut bacterial isolates paired with longitudinal multiomics data enables mechanistic microbiome research.</title>
        <authorList>
            <person name="Poyet M."/>
            <person name="Groussin M."/>
            <person name="Gibbons S.M."/>
            <person name="Avila-Pacheco J."/>
            <person name="Jiang X."/>
            <person name="Kearney S.M."/>
            <person name="Perrotta A.R."/>
            <person name="Berdy B."/>
            <person name="Zhao S."/>
            <person name="Lieberman T.D."/>
            <person name="Swanson P.K."/>
            <person name="Smith M."/>
            <person name="Roesemann S."/>
            <person name="Alexander J.E."/>
            <person name="Rich S.A."/>
            <person name="Livny J."/>
            <person name="Vlamakis H."/>
            <person name="Clish C."/>
            <person name="Bullock K."/>
            <person name="Deik A."/>
            <person name="Scott J."/>
            <person name="Pierce K.A."/>
            <person name="Xavier R.J."/>
            <person name="Alm E.J."/>
        </authorList>
    </citation>
    <scope>NUCLEOTIDE SEQUENCE [LARGE SCALE GENOMIC DNA]</scope>
    <source>
        <strain evidence="9 10">BIOML-A198</strain>
    </source>
</reference>
<keyword evidence="4" id="KW-0808">Transferase</keyword>
<dbReference type="InterPro" id="IPR036890">
    <property type="entry name" value="HATPase_C_sf"/>
</dbReference>
<accession>A0A173T2E0</accession>
<organism evidence="9 10">
    <name type="scientific">Turicibacter sanguinis</name>
    <dbReference type="NCBI Taxonomy" id="154288"/>
    <lineage>
        <taxon>Bacteria</taxon>
        <taxon>Bacillati</taxon>
        <taxon>Bacillota</taxon>
        <taxon>Erysipelotrichia</taxon>
        <taxon>Erysipelotrichales</taxon>
        <taxon>Turicibacteraceae</taxon>
        <taxon>Turicibacter</taxon>
    </lineage>
</organism>
<dbReference type="InterPro" id="IPR005467">
    <property type="entry name" value="His_kinase_dom"/>
</dbReference>
<dbReference type="InterPro" id="IPR004358">
    <property type="entry name" value="Sig_transdc_His_kin-like_C"/>
</dbReference>
<evidence type="ECO:0000256" key="8">
    <source>
        <dbReference type="ARBA" id="ARBA00023012"/>
    </source>
</evidence>
<dbReference type="GO" id="GO:0000160">
    <property type="term" value="P:phosphorelay signal transduction system"/>
    <property type="evidence" value="ECO:0007669"/>
    <property type="project" value="UniProtKB-KW"/>
</dbReference>
<dbReference type="PROSITE" id="PS50109">
    <property type="entry name" value="HIS_KIN"/>
    <property type="match status" value="1"/>
</dbReference>
<proteinExistence type="predicted"/>
<dbReference type="PRINTS" id="PR00344">
    <property type="entry name" value="BCTRLSENSOR"/>
</dbReference>
<dbReference type="GO" id="GO:0004673">
    <property type="term" value="F:protein histidine kinase activity"/>
    <property type="evidence" value="ECO:0007669"/>
    <property type="project" value="UniProtKB-EC"/>
</dbReference>
<dbReference type="PANTHER" id="PTHR43065:SF10">
    <property type="entry name" value="PEROXIDE STRESS-ACTIVATED HISTIDINE KINASE MAK3"/>
    <property type="match status" value="1"/>
</dbReference>
<keyword evidence="8" id="KW-0902">Two-component regulatory system</keyword>